<dbReference type="PRINTS" id="PR00364">
    <property type="entry name" value="DISEASERSIST"/>
</dbReference>
<dbReference type="Pfam" id="PF00931">
    <property type="entry name" value="NB-ARC"/>
    <property type="match status" value="1"/>
</dbReference>
<dbReference type="OrthoDB" id="5394701at2759"/>
<dbReference type="InterPro" id="IPR027417">
    <property type="entry name" value="P-loop_NTPase"/>
</dbReference>
<feature type="domain" description="DUF7779" evidence="4">
    <location>
        <begin position="539"/>
        <end position="623"/>
    </location>
</feature>
<dbReference type="EMBL" id="ML994680">
    <property type="protein sequence ID" value="KAF2177994.1"/>
    <property type="molecule type" value="Genomic_DNA"/>
</dbReference>
<dbReference type="InterPro" id="IPR011990">
    <property type="entry name" value="TPR-like_helical_dom_sf"/>
</dbReference>
<dbReference type="AlphaFoldDB" id="A0A6A6DES3"/>
<organism evidence="5 6">
    <name type="scientific">Zopfia rhizophila CBS 207.26</name>
    <dbReference type="NCBI Taxonomy" id="1314779"/>
    <lineage>
        <taxon>Eukaryota</taxon>
        <taxon>Fungi</taxon>
        <taxon>Dikarya</taxon>
        <taxon>Ascomycota</taxon>
        <taxon>Pezizomycotina</taxon>
        <taxon>Dothideomycetes</taxon>
        <taxon>Dothideomycetes incertae sedis</taxon>
        <taxon>Zopfiaceae</taxon>
        <taxon>Zopfia</taxon>
    </lineage>
</organism>
<dbReference type="Pfam" id="PF13424">
    <property type="entry name" value="TPR_12"/>
    <property type="match status" value="2"/>
</dbReference>
<evidence type="ECO:0000313" key="5">
    <source>
        <dbReference type="EMBL" id="KAF2177994.1"/>
    </source>
</evidence>
<dbReference type="Pfam" id="PF24809">
    <property type="entry name" value="DUF7708"/>
    <property type="match status" value="1"/>
</dbReference>
<proteinExistence type="predicted"/>
<dbReference type="SUPFAM" id="SSF52540">
    <property type="entry name" value="P-loop containing nucleoside triphosphate hydrolases"/>
    <property type="match status" value="1"/>
</dbReference>
<dbReference type="PANTHER" id="PTHR35205">
    <property type="entry name" value="NB-ARC AND TPR DOMAIN PROTEIN"/>
    <property type="match status" value="1"/>
</dbReference>
<dbReference type="Gene3D" id="1.25.40.10">
    <property type="entry name" value="Tetratricopeptide repeat domain"/>
    <property type="match status" value="2"/>
</dbReference>
<evidence type="ECO:0000259" key="2">
    <source>
        <dbReference type="Pfam" id="PF00931"/>
    </source>
</evidence>
<feature type="domain" description="DUF7708" evidence="3">
    <location>
        <begin position="119"/>
        <end position="254"/>
    </location>
</feature>
<name>A0A6A6DES3_9PEZI</name>
<dbReference type="Gene3D" id="3.40.50.300">
    <property type="entry name" value="P-loop containing nucleotide triphosphate hydrolases"/>
    <property type="match status" value="1"/>
</dbReference>
<evidence type="ECO:0000256" key="1">
    <source>
        <dbReference type="SAM" id="MobiDB-lite"/>
    </source>
</evidence>
<dbReference type="Proteomes" id="UP000800200">
    <property type="component" value="Unassembled WGS sequence"/>
</dbReference>
<keyword evidence="6" id="KW-1185">Reference proteome</keyword>
<dbReference type="GO" id="GO:0043531">
    <property type="term" value="F:ADP binding"/>
    <property type="evidence" value="ECO:0007669"/>
    <property type="project" value="InterPro"/>
</dbReference>
<evidence type="ECO:0000259" key="4">
    <source>
        <dbReference type="Pfam" id="PF25000"/>
    </source>
</evidence>
<dbReference type="Pfam" id="PF25000">
    <property type="entry name" value="DUF7779"/>
    <property type="match status" value="1"/>
</dbReference>
<sequence>MHGELDTRQGGADSCAASCSSEENSALPPLPIAVATFWLFLLTLGMSAKASREKRTASPLWHRALERYREELNQNDDYQSVTEIASLDDLLSHTKTIEKSLPRDRNALGSLQRLGPTLKFVDDFSAVIAVCFGADAKLTAFVWGSIRLMLTLASSAGDNLKDVLDMLEELSLTLPRLKTYETSLEMDRALEAALVDVYTEVICFYARCIHFFRSHPPVLLRRGAWEDFRDDFARTLRRIRRLSATVESEADFARMKRDRGKYDEVLGLIEKFKGTELKEDAPKRYHYVPSTLSPRFWGREDALNALQEALSPEQKSHQLRTFALYGMGGVGKTHIALQYANRHRESYKIILWVTADNIINMGQSFREIAKLLGLSQTEQEMQDTQGCMLKVKNWLTEASDPWILIFDNADNLEVLRHAWPTNGEGSVLLTTRDANAVHSPASKGFHVQPFDVADGSEVLLNLVGFDYTSTSNREKAVEITKALGGLPLALTQIGGFIAQRKLPLRDFLPLYERNASKIDARKTSISDYEHTLSTVWEMSMKRLEGDAHTLFNMLPYFQPDGIDEMILFQGSSSLHEPAYAFLHDDMDLGDAEAVLLRTGLVDKNAGDAVLSIHRLIQEAILRNQSPDIQKKNFHIVVRILSWAFPDTWSEDVGHQFRSWANCEKCLPHVNHLVAQRERHKIGLACPQGYGELLLRCSWYLYERECYDIAKSLINAALETFEDKGTLSYASAADLSGLLDLDMNNPDKALIPFEEAFAIRKNLLGPTDGMLASSLNNIALAYTEMGELDKAYAAHEEAISIRLSVNSDRIGNSYSNMSSLLLRMNRPDEAEEMLKRCPSLKDFTDETFIKTGNPRFSGDMVLLSRIRVQQGRLDEALRLASKALAFRKRLLGNRLKTCDSLYDVASLLHMHGNTASAIELLGQLMDIAGSIPEGKGQLARAYFKLAVLQDERGRHGESHTCKEMAESLRTELKPETEGAPFIEEQFMKLCVWMLW</sequence>
<reference evidence="5" key="1">
    <citation type="journal article" date="2020" name="Stud. Mycol.">
        <title>101 Dothideomycetes genomes: a test case for predicting lifestyles and emergence of pathogens.</title>
        <authorList>
            <person name="Haridas S."/>
            <person name="Albert R."/>
            <person name="Binder M."/>
            <person name="Bloem J."/>
            <person name="Labutti K."/>
            <person name="Salamov A."/>
            <person name="Andreopoulos B."/>
            <person name="Baker S."/>
            <person name="Barry K."/>
            <person name="Bills G."/>
            <person name="Bluhm B."/>
            <person name="Cannon C."/>
            <person name="Castanera R."/>
            <person name="Culley D."/>
            <person name="Daum C."/>
            <person name="Ezra D."/>
            <person name="Gonzalez J."/>
            <person name="Henrissat B."/>
            <person name="Kuo A."/>
            <person name="Liang C."/>
            <person name="Lipzen A."/>
            <person name="Lutzoni F."/>
            <person name="Magnuson J."/>
            <person name="Mondo S."/>
            <person name="Nolan M."/>
            <person name="Ohm R."/>
            <person name="Pangilinan J."/>
            <person name="Park H.-J."/>
            <person name="Ramirez L."/>
            <person name="Alfaro M."/>
            <person name="Sun H."/>
            <person name="Tritt A."/>
            <person name="Yoshinaga Y."/>
            <person name="Zwiers L.-H."/>
            <person name="Turgeon B."/>
            <person name="Goodwin S."/>
            <person name="Spatafora J."/>
            <person name="Crous P."/>
            <person name="Grigoriev I."/>
        </authorList>
    </citation>
    <scope>NUCLEOTIDE SEQUENCE</scope>
    <source>
        <strain evidence="5">CBS 207.26</strain>
    </source>
</reference>
<dbReference type="SUPFAM" id="SSF48452">
    <property type="entry name" value="TPR-like"/>
    <property type="match status" value="1"/>
</dbReference>
<accession>A0A6A6DES3</accession>
<dbReference type="InterPro" id="IPR019734">
    <property type="entry name" value="TPR_rpt"/>
</dbReference>
<evidence type="ECO:0000313" key="6">
    <source>
        <dbReference type="Proteomes" id="UP000800200"/>
    </source>
</evidence>
<dbReference type="InterPro" id="IPR002182">
    <property type="entry name" value="NB-ARC"/>
</dbReference>
<protein>
    <submittedName>
        <fullName evidence="5">TPR-like protein</fullName>
    </submittedName>
</protein>
<feature type="domain" description="NB-ARC" evidence="2">
    <location>
        <begin position="300"/>
        <end position="457"/>
    </location>
</feature>
<feature type="region of interest" description="Disordered" evidence="1">
    <location>
        <begin position="1"/>
        <end position="20"/>
    </location>
</feature>
<dbReference type="PANTHER" id="PTHR35205:SF1">
    <property type="entry name" value="ZU5 DOMAIN-CONTAINING PROTEIN"/>
    <property type="match status" value="1"/>
</dbReference>
<dbReference type="SMART" id="SM00028">
    <property type="entry name" value="TPR"/>
    <property type="match status" value="4"/>
</dbReference>
<dbReference type="InterPro" id="IPR056125">
    <property type="entry name" value="DUF7708"/>
</dbReference>
<dbReference type="InterPro" id="IPR056681">
    <property type="entry name" value="DUF7779"/>
</dbReference>
<gene>
    <name evidence="5" type="ORF">K469DRAFT_643481</name>
</gene>
<evidence type="ECO:0000259" key="3">
    <source>
        <dbReference type="Pfam" id="PF24809"/>
    </source>
</evidence>